<dbReference type="RefSeq" id="XP_040721470.1">
    <property type="nucleotide sequence ID" value="XM_040854273.1"/>
</dbReference>
<reference evidence="1 2" key="1">
    <citation type="submission" date="2016-07" db="EMBL/GenBank/DDBJ databases">
        <title>Pervasive Adenine N6-methylation of Active Genes in Fungi.</title>
        <authorList>
            <consortium name="DOE Joint Genome Institute"/>
            <person name="Mondo S.J."/>
            <person name="Dannebaum R.O."/>
            <person name="Kuo R.C."/>
            <person name="Labutti K."/>
            <person name="Haridas S."/>
            <person name="Kuo A."/>
            <person name="Salamov A."/>
            <person name="Ahrendt S.R."/>
            <person name="Lipzen A."/>
            <person name="Sullivan W."/>
            <person name="Andreopoulos W.B."/>
            <person name="Clum A."/>
            <person name="Lindquist E."/>
            <person name="Daum C."/>
            <person name="Ramamoorthy G.K."/>
            <person name="Gryganskyi A."/>
            <person name="Culley D."/>
            <person name="Magnuson J.K."/>
            <person name="James T.Y."/>
            <person name="O'Malley M.A."/>
            <person name="Stajich J.E."/>
            <person name="Spatafora J.W."/>
            <person name="Visel A."/>
            <person name="Grigoriev I.V."/>
        </authorList>
    </citation>
    <scope>NUCLEOTIDE SEQUENCE [LARGE SCALE GENOMIC DNA]</scope>
    <source>
        <strain evidence="1 2">CBS 129021</strain>
    </source>
</reference>
<keyword evidence="2" id="KW-1185">Reference proteome</keyword>
<evidence type="ECO:0000313" key="2">
    <source>
        <dbReference type="Proteomes" id="UP000193689"/>
    </source>
</evidence>
<dbReference type="GeneID" id="63770485"/>
<comment type="caution">
    <text evidence="1">The sequence shown here is derived from an EMBL/GenBank/DDBJ whole genome shotgun (WGS) entry which is preliminary data.</text>
</comment>
<dbReference type="AlphaFoldDB" id="A0A1Y2EK05"/>
<evidence type="ECO:0000313" key="1">
    <source>
        <dbReference type="EMBL" id="ORY71878.1"/>
    </source>
</evidence>
<dbReference type="InParanoid" id="A0A1Y2EK05"/>
<gene>
    <name evidence="1" type="ORF">BCR38DRAFT_22397</name>
</gene>
<proteinExistence type="predicted"/>
<dbReference type="EMBL" id="MCFJ01000001">
    <property type="protein sequence ID" value="ORY71878.1"/>
    <property type="molecule type" value="Genomic_DNA"/>
</dbReference>
<protein>
    <submittedName>
        <fullName evidence="1">Uncharacterized protein</fullName>
    </submittedName>
</protein>
<name>A0A1Y2EK05_9PEZI</name>
<accession>A0A1Y2EK05</accession>
<sequence length="178" mass="19018">MLRIRPGPTAGQFYFFNSYSLSLSSSTPTQHTTNTAIWQTGPPAHSCHHVTMRGRCSRQTALLMVTGLLFLLSLEFAGATQSAASQSETSREPILNEAKDVDPITRWHLDCSCASRVGACLQNACGASYADCGGACQCAADGRSWTCRPIASCSSSIMEALCATRSGRGVQCQCRALK</sequence>
<dbReference type="Proteomes" id="UP000193689">
    <property type="component" value="Unassembled WGS sequence"/>
</dbReference>
<organism evidence="1 2">
    <name type="scientific">Pseudomassariella vexata</name>
    <dbReference type="NCBI Taxonomy" id="1141098"/>
    <lineage>
        <taxon>Eukaryota</taxon>
        <taxon>Fungi</taxon>
        <taxon>Dikarya</taxon>
        <taxon>Ascomycota</taxon>
        <taxon>Pezizomycotina</taxon>
        <taxon>Sordariomycetes</taxon>
        <taxon>Xylariomycetidae</taxon>
        <taxon>Amphisphaeriales</taxon>
        <taxon>Pseudomassariaceae</taxon>
        <taxon>Pseudomassariella</taxon>
    </lineage>
</organism>